<protein>
    <submittedName>
        <fullName evidence="1">Uncharacterized protein</fullName>
    </submittedName>
</protein>
<comment type="caution">
    <text evidence="1">The sequence shown here is derived from an EMBL/GenBank/DDBJ whole genome shotgun (WGS) entry which is preliminary data.</text>
</comment>
<dbReference type="AlphaFoldDB" id="A0A0F9HZ24"/>
<gene>
    <name evidence="1" type="ORF">LCGC14_1939900</name>
</gene>
<evidence type="ECO:0000313" key="1">
    <source>
        <dbReference type="EMBL" id="KKL86925.1"/>
    </source>
</evidence>
<sequence>MEYFFFRGDKIIERFEVGLREHMELREAYGIKDGEDDREIIWDIFKKAQEKKFGVVRTFEDDPNVKRIEVRVVPWGMEFCQAVTRSGGQNCKYHGGYARWNGKFGGRSIKQTAAEARTNWIGVGL</sequence>
<dbReference type="EMBL" id="LAZR01020976">
    <property type="protein sequence ID" value="KKL86925.1"/>
    <property type="molecule type" value="Genomic_DNA"/>
</dbReference>
<accession>A0A0F9HZ24</accession>
<reference evidence="1" key="1">
    <citation type="journal article" date="2015" name="Nature">
        <title>Complex archaea that bridge the gap between prokaryotes and eukaryotes.</title>
        <authorList>
            <person name="Spang A."/>
            <person name="Saw J.H."/>
            <person name="Jorgensen S.L."/>
            <person name="Zaremba-Niedzwiedzka K."/>
            <person name="Martijn J."/>
            <person name="Lind A.E."/>
            <person name="van Eijk R."/>
            <person name="Schleper C."/>
            <person name="Guy L."/>
            <person name="Ettema T.J."/>
        </authorList>
    </citation>
    <scope>NUCLEOTIDE SEQUENCE</scope>
</reference>
<name>A0A0F9HZ24_9ZZZZ</name>
<organism evidence="1">
    <name type="scientific">marine sediment metagenome</name>
    <dbReference type="NCBI Taxonomy" id="412755"/>
    <lineage>
        <taxon>unclassified sequences</taxon>
        <taxon>metagenomes</taxon>
        <taxon>ecological metagenomes</taxon>
    </lineage>
</organism>
<proteinExistence type="predicted"/>